<dbReference type="AlphaFoldDB" id="A0A165XR12"/>
<dbReference type="SUPFAM" id="SSF144232">
    <property type="entry name" value="HIT/MYND zinc finger-like"/>
    <property type="match status" value="1"/>
</dbReference>
<keyword evidence="3" id="KW-1185">Reference proteome</keyword>
<evidence type="ECO:0000313" key="2">
    <source>
        <dbReference type="EMBL" id="KZT32453.1"/>
    </source>
</evidence>
<feature type="compositionally biased region" description="Acidic residues" evidence="1">
    <location>
        <begin position="547"/>
        <end position="561"/>
    </location>
</feature>
<protein>
    <recommendedName>
        <fullName evidence="4">MYND-type domain-containing protein</fullName>
    </recommendedName>
</protein>
<sequence length="574" mass="64363">MDEEDLANLNLNLNQLDLNAPNGGPLNGPTWQGFQALLANPEGAIERLGNTGDPDSGPTQLKQSVKDRLQLTRGAYQMNQFTGGGFAAESTASLSKPPIKNGMMSCVKKLRKIVIKDYDNGIQPNFTLVPSLIRRIQELFQAYYRFQVTSIRTPELMFCDFPSVFAVSYILHEVGLTLQLDPARLAALLSAAGPELESVLFDNAPLIGLSRRTVIEYEEDLTYRGDLDEASDNTIWNIAEKVGEDLAGYAGVYFHADVMIAFLMTAGATEDEKRRERKALERLVFWSTKNNLRAAFGDTLADALRPIYWDQNLLTKFCRAGGISALMLDCSTSACRSIAKKAVGTLPAAAWETHDATSLLTTTQSLAQLKKLEDSWKPLDLLILGCHNIYRNYGIAPFIRASEVMNWEDPMFFSYLARQLQQRGLPQQTEADIRALYDEFDNAPLDIKTRCRWFALDASGRWDFIELYGCDNEECREMAEFLRLRRIESSHDQETETRLYEWGLATISCEACHAANYCSTNCREAALMSHAGPCARAQEGPAQPEDQAQEQDDDGWEDLPDDFDIEAEEFEVQV</sequence>
<proteinExistence type="predicted"/>
<evidence type="ECO:0008006" key="4">
    <source>
        <dbReference type="Google" id="ProtNLM"/>
    </source>
</evidence>
<gene>
    <name evidence="2" type="ORF">SISSUDRAFT_1055504</name>
</gene>
<reference evidence="2 3" key="1">
    <citation type="journal article" date="2016" name="Mol. Biol. Evol.">
        <title>Comparative Genomics of Early-Diverging Mushroom-Forming Fungi Provides Insights into the Origins of Lignocellulose Decay Capabilities.</title>
        <authorList>
            <person name="Nagy L.G."/>
            <person name="Riley R."/>
            <person name="Tritt A."/>
            <person name="Adam C."/>
            <person name="Daum C."/>
            <person name="Floudas D."/>
            <person name="Sun H."/>
            <person name="Yadav J.S."/>
            <person name="Pangilinan J."/>
            <person name="Larsson K.H."/>
            <person name="Matsuura K."/>
            <person name="Barry K."/>
            <person name="Labutti K."/>
            <person name="Kuo R."/>
            <person name="Ohm R.A."/>
            <person name="Bhattacharya S.S."/>
            <person name="Shirouzu T."/>
            <person name="Yoshinaga Y."/>
            <person name="Martin F.M."/>
            <person name="Grigoriev I.V."/>
            <person name="Hibbett D.S."/>
        </authorList>
    </citation>
    <scope>NUCLEOTIDE SEQUENCE [LARGE SCALE GENOMIC DNA]</scope>
    <source>
        <strain evidence="2 3">HHB10207 ss-3</strain>
    </source>
</reference>
<name>A0A165XR12_9AGAM</name>
<dbReference type="EMBL" id="KV428331">
    <property type="protein sequence ID" value="KZT32453.1"/>
    <property type="molecule type" value="Genomic_DNA"/>
</dbReference>
<accession>A0A165XR12</accession>
<evidence type="ECO:0000313" key="3">
    <source>
        <dbReference type="Proteomes" id="UP000076798"/>
    </source>
</evidence>
<feature type="region of interest" description="Disordered" evidence="1">
    <location>
        <begin position="535"/>
        <end position="561"/>
    </location>
</feature>
<evidence type="ECO:0000256" key="1">
    <source>
        <dbReference type="SAM" id="MobiDB-lite"/>
    </source>
</evidence>
<dbReference type="Proteomes" id="UP000076798">
    <property type="component" value="Unassembled WGS sequence"/>
</dbReference>
<dbReference type="OrthoDB" id="10257049at2759"/>
<organism evidence="2 3">
    <name type="scientific">Sistotremastrum suecicum HHB10207 ss-3</name>
    <dbReference type="NCBI Taxonomy" id="1314776"/>
    <lineage>
        <taxon>Eukaryota</taxon>
        <taxon>Fungi</taxon>
        <taxon>Dikarya</taxon>
        <taxon>Basidiomycota</taxon>
        <taxon>Agaricomycotina</taxon>
        <taxon>Agaricomycetes</taxon>
        <taxon>Sistotremastrales</taxon>
        <taxon>Sistotremastraceae</taxon>
        <taxon>Sistotremastrum</taxon>
    </lineage>
</organism>